<evidence type="ECO:0000313" key="2">
    <source>
        <dbReference type="EMBL" id="EFY05666.1"/>
    </source>
</evidence>
<evidence type="ECO:0000259" key="1">
    <source>
        <dbReference type="Pfam" id="PF08984"/>
    </source>
</evidence>
<sequence>MSTDFVYNFYKKETYTMVTKDTGIIEAVQNHPEIMEVFAEYGLGCIGCMAAHFETIGQGAGAHGIDVDALIEDINKVIAEAEANK</sequence>
<dbReference type="SUPFAM" id="SSF140683">
    <property type="entry name" value="SP0561-like"/>
    <property type="match status" value="1"/>
</dbReference>
<accession>E8LBS6</accession>
<dbReference type="InterPro" id="IPR023883">
    <property type="entry name" value="CHP03980_redox-disulphide"/>
</dbReference>
<dbReference type="InterPro" id="IPR015077">
    <property type="entry name" value="DUF1858"/>
</dbReference>
<proteinExistence type="predicted"/>
<dbReference type="Gene3D" id="1.10.3910.10">
    <property type="entry name" value="SP0561-like"/>
    <property type="match status" value="1"/>
</dbReference>
<dbReference type="NCBIfam" id="TIGR03980">
    <property type="entry name" value="prismane_assoc"/>
    <property type="match status" value="1"/>
</dbReference>
<feature type="domain" description="DUF1858" evidence="1">
    <location>
        <begin position="19"/>
        <end position="71"/>
    </location>
</feature>
<dbReference type="HOGENOM" id="CLU_180540_1_0_9"/>
<protein>
    <submittedName>
        <fullName evidence="2">Hydrid cluster protein-associated redox disulfide domain protein</fullName>
    </submittedName>
</protein>
<dbReference type="EMBL" id="AEVN01000010">
    <property type="protein sequence ID" value="EFY05666.1"/>
    <property type="molecule type" value="Genomic_DNA"/>
</dbReference>
<dbReference type="Pfam" id="PF08984">
    <property type="entry name" value="DUF1858"/>
    <property type="match status" value="1"/>
</dbReference>
<dbReference type="PANTHER" id="PTHR39341:SF1">
    <property type="entry name" value="DUF1858 DOMAIN-CONTAINING PROTEIN"/>
    <property type="match status" value="1"/>
</dbReference>
<dbReference type="AlphaFoldDB" id="E8LBS6"/>
<dbReference type="eggNOG" id="ENOG5032Y2K">
    <property type="taxonomic scope" value="Bacteria"/>
</dbReference>
<keyword evidence="3" id="KW-1185">Reference proteome</keyword>
<comment type="caution">
    <text evidence="2">The sequence shown here is derived from an EMBL/GenBank/DDBJ whole genome shotgun (WGS) entry which is preliminary data.</text>
</comment>
<organism evidence="2 3">
    <name type="scientific">Phascolarctobacterium succinatutens YIT 12067</name>
    <dbReference type="NCBI Taxonomy" id="626939"/>
    <lineage>
        <taxon>Bacteria</taxon>
        <taxon>Bacillati</taxon>
        <taxon>Bacillota</taxon>
        <taxon>Negativicutes</taxon>
        <taxon>Acidaminococcales</taxon>
        <taxon>Acidaminococcaceae</taxon>
        <taxon>Phascolarctobacterium</taxon>
    </lineage>
</organism>
<dbReference type="InterPro" id="IPR038062">
    <property type="entry name" value="ScdA-like_N_sf"/>
</dbReference>
<gene>
    <name evidence="2" type="ORF">HMPREF9443_00289</name>
</gene>
<name>E8LBS6_9FIRM</name>
<dbReference type="PANTHER" id="PTHR39341">
    <property type="entry name" value="BSL7085 PROTEIN"/>
    <property type="match status" value="1"/>
</dbReference>
<reference evidence="2 3" key="1">
    <citation type="submission" date="2011-01" db="EMBL/GenBank/DDBJ databases">
        <authorList>
            <person name="Weinstock G."/>
            <person name="Sodergren E."/>
            <person name="Clifton S."/>
            <person name="Fulton L."/>
            <person name="Fulton B."/>
            <person name="Courtney L."/>
            <person name="Fronick C."/>
            <person name="Harrison M."/>
            <person name="Strong C."/>
            <person name="Farmer C."/>
            <person name="Delahaunty K."/>
            <person name="Markovic C."/>
            <person name="Hall O."/>
            <person name="Minx P."/>
            <person name="Tomlinson C."/>
            <person name="Mitreva M."/>
            <person name="Hou S."/>
            <person name="Chen J."/>
            <person name="Wollam A."/>
            <person name="Pepin K.H."/>
            <person name="Johnson M."/>
            <person name="Bhonagiri V."/>
            <person name="Zhang X."/>
            <person name="Suruliraj S."/>
            <person name="Warren W."/>
            <person name="Chinwalla A."/>
            <person name="Mardis E.R."/>
            <person name="Wilson R.K."/>
        </authorList>
    </citation>
    <scope>NUCLEOTIDE SEQUENCE [LARGE SCALE GENOMIC DNA]</scope>
    <source>
        <strain evidence="2 3">YIT 12067</strain>
    </source>
</reference>
<evidence type="ECO:0000313" key="3">
    <source>
        <dbReference type="Proteomes" id="UP000004923"/>
    </source>
</evidence>
<dbReference type="Proteomes" id="UP000004923">
    <property type="component" value="Unassembled WGS sequence"/>
</dbReference>